<dbReference type="PROSITE" id="PS51257">
    <property type="entry name" value="PROKAR_LIPOPROTEIN"/>
    <property type="match status" value="1"/>
</dbReference>
<sequence>MLNRSTRRLASAAAVGALGIAIALGTTACGAGKISQTANQEPAVNGASGSITLTPSEYDGQVMSNGSIAIRNAHVLYPVSKADQIFGDGGPFALAFNIANDSPTRVVKLQSVSAKTGNIKLTPPTSTTGGDPASIAPGKALLAGQPSGSDPDLAAGADSRWTVELTNAGDTVAAGLTVPITFNFAVYDLGGKQVETVSTTVDTPVDGGTLNERQDVVRDVQGESEH</sequence>
<reference evidence="3" key="1">
    <citation type="journal article" date="2019" name="Int. J. Syst. Evol. Microbiol.">
        <title>The Global Catalogue of Microorganisms (GCM) 10K type strain sequencing project: providing services to taxonomists for standard genome sequencing and annotation.</title>
        <authorList>
            <consortium name="The Broad Institute Genomics Platform"/>
            <consortium name="The Broad Institute Genome Sequencing Center for Infectious Disease"/>
            <person name="Wu L."/>
            <person name="Ma J."/>
        </authorList>
    </citation>
    <scope>NUCLEOTIDE SEQUENCE [LARGE SCALE GENOMIC DNA]</scope>
    <source>
        <strain evidence="3">JCM 16227</strain>
    </source>
</reference>
<organism evidence="2 3">
    <name type="scientific">Gordonia cholesterolivorans</name>
    <dbReference type="NCBI Taxonomy" id="559625"/>
    <lineage>
        <taxon>Bacteria</taxon>
        <taxon>Bacillati</taxon>
        <taxon>Actinomycetota</taxon>
        <taxon>Actinomycetes</taxon>
        <taxon>Mycobacteriales</taxon>
        <taxon>Gordoniaceae</taxon>
        <taxon>Gordonia</taxon>
    </lineage>
</organism>
<keyword evidence="1" id="KW-0732">Signal</keyword>
<dbReference type="Pfam" id="PF04314">
    <property type="entry name" value="PCuAC"/>
    <property type="match status" value="1"/>
</dbReference>
<dbReference type="InterPro" id="IPR007410">
    <property type="entry name" value="LpqE-like"/>
</dbReference>
<dbReference type="EMBL" id="BAAARB010000020">
    <property type="protein sequence ID" value="GAA2389089.1"/>
    <property type="molecule type" value="Genomic_DNA"/>
</dbReference>
<accession>A0ABP5UW43</accession>
<keyword evidence="3" id="KW-1185">Reference proteome</keyword>
<dbReference type="Proteomes" id="UP001501170">
    <property type="component" value="Unassembled WGS sequence"/>
</dbReference>
<evidence type="ECO:0000313" key="3">
    <source>
        <dbReference type="Proteomes" id="UP001501170"/>
    </source>
</evidence>
<feature type="chain" id="PRO_5046650352" evidence="1">
    <location>
        <begin position="29"/>
        <end position="226"/>
    </location>
</feature>
<name>A0ABP5UW43_9ACTN</name>
<comment type="caution">
    <text evidence="2">The sequence shown here is derived from an EMBL/GenBank/DDBJ whole genome shotgun (WGS) entry which is preliminary data.</text>
</comment>
<evidence type="ECO:0000256" key="1">
    <source>
        <dbReference type="SAM" id="SignalP"/>
    </source>
</evidence>
<gene>
    <name evidence="2" type="ORF">GCM10009855_31590</name>
</gene>
<proteinExistence type="predicted"/>
<protein>
    <submittedName>
        <fullName evidence="2">Uncharacterized protein</fullName>
    </submittedName>
</protein>
<evidence type="ECO:0000313" key="2">
    <source>
        <dbReference type="EMBL" id="GAA2389089.1"/>
    </source>
</evidence>
<feature type="signal peptide" evidence="1">
    <location>
        <begin position="1"/>
        <end position="28"/>
    </location>
</feature>